<reference evidence="2" key="2">
    <citation type="submission" date="2019-10" db="EMBL/GenBank/DDBJ databases">
        <title>A de novo genome assembly of a pear dwarfing rootstock.</title>
        <authorList>
            <person name="Wang F."/>
            <person name="Wang J."/>
            <person name="Li S."/>
            <person name="Zhang Y."/>
            <person name="Fang M."/>
            <person name="Ma L."/>
            <person name="Zhao Y."/>
            <person name="Jiang S."/>
        </authorList>
    </citation>
    <scope>NUCLEOTIDE SEQUENCE [LARGE SCALE GENOMIC DNA]</scope>
</reference>
<accession>A0A5N5F566</accession>
<reference evidence="1 2" key="1">
    <citation type="submission" date="2019-09" db="EMBL/GenBank/DDBJ databases">
        <authorList>
            <person name="Ou C."/>
        </authorList>
    </citation>
    <scope>NUCLEOTIDE SEQUENCE [LARGE SCALE GENOMIC DNA]</scope>
    <source>
        <strain evidence="1">S2</strain>
        <tissue evidence="1">Leaf</tissue>
    </source>
</reference>
<comment type="caution">
    <text evidence="1">The sequence shown here is derived from an EMBL/GenBank/DDBJ whole genome shotgun (WGS) entry which is preliminary data.</text>
</comment>
<dbReference type="EMBL" id="SMOL01000768">
    <property type="protein sequence ID" value="KAB2598135.1"/>
    <property type="molecule type" value="Genomic_DNA"/>
</dbReference>
<evidence type="ECO:0000313" key="1">
    <source>
        <dbReference type="EMBL" id="KAB2598135.1"/>
    </source>
</evidence>
<name>A0A5N5F566_9ROSA</name>
<dbReference type="AlphaFoldDB" id="A0A5N5F566"/>
<reference evidence="1 2" key="3">
    <citation type="submission" date="2019-11" db="EMBL/GenBank/DDBJ databases">
        <title>A de novo genome assembly of a pear dwarfing rootstock.</title>
        <authorList>
            <person name="Wang F."/>
            <person name="Wang J."/>
            <person name="Li S."/>
            <person name="Zhang Y."/>
            <person name="Fang M."/>
            <person name="Ma L."/>
            <person name="Zhao Y."/>
            <person name="Jiang S."/>
        </authorList>
    </citation>
    <scope>NUCLEOTIDE SEQUENCE [LARGE SCALE GENOMIC DNA]</scope>
    <source>
        <strain evidence="1">S2</strain>
        <tissue evidence="1">Leaf</tissue>
    </source>
</reference>
<sequence length="210" mass="23209">MINTSPPMMNLRVIVVKKKSTLSGAWSCMRIASGMPVQNLSLDRDSSAILVMGRTQPSATFCIPSSVRKLLEHQMIMCAVAMQRKKIVQCCCRLCKCTTSLHLTGQCHNPGEVVQLRLHHVNECSSEKNTSKLQSLSTTRNMVTTGKTTEGIIHDIHILASQFESAVLKFSSLSFVAAYAVKENGGVEWDGFELSSPNEMSNTPKRTKKY</sequence>
<keyword evidence="2" id="KW-1185">Reference proteome</keyword>
<gene>
    <name evidence="1" type="ORF">D8674_001055</name>
</gene>
<dbReference type="Proteomes" id="UP000327157">
    <property type="component" value="Chromosome 1"/>
</dbReference>
<proteinExistence type="predicted"/>
<evidence type="ECO:0000313" key="2">
    <source>
        <dbReference type="Proteomes" id="UP000327157"/>
    </source>
</evidence>
<organism evidence="1 2">
    <name type="scientific">Pyrus ussuriensis x Pyrus communis</name>
    <dbReference type="NCBI Taxonomy" id="2448454"/>
    <lineage>
        <taxon>Eukaryota</taxon>
        <taxon>Viridiplantae</taxon>
        <taxon>Streptophyta</taxon>
        <taxon>Embryophyta</taxon>
        <taxon>Tracheophyta</taxon>
        <taxon>Spermatophyta</taxon>
        <taxon>Magnoliopsida</taxon>
        <taxon>eudicotyledons</taxon>
        <taxon>Gunneridae</taxon>
        <taxon>Pentapetalae</taxon>
        <taxon>rosids</taxon>
        <taxon>fabids</taxon>
        <taxon>Rosales</taxon>
        <taxon>Rosaceae</taxon>
        <taxon>Amygdaloideae</taxon>
        <taxon>Maleae</taxon>
        <taxon>Pyrus</taxon>
    </lineage>
</organism>
<protein>
    <submittedName>
        <fullName evidence="1">Uncharacterized protein</fullName>
    </submittedName>
</protein>